<gene>
    <name evidence="1" type="ORF">OCTVUL_1B028713</name>
</gene>
<keyword evidence="2" id="KW-1185">Reference proteome</keyword>
<dbReference type="EMBL" id="OX597815">
    <property type="protein sequence ID" value="CAI9718677.1"/>
    <property type="molecule type" value="Genomic_DNA"/>
</dbReference>
<sequence>MMNNFLHILEQHQSMKHNSTAYQNNDEIFLKCIAAITNNQFSSKLKILKGNAQKKRINIDATLKENEAKRVTIFDFVFTSQLKMKILFQDSVTEVI</sequence>
<proteinExistence type="predicted"/>
<accession>A0AA36AP72</accession>
<dbReference type="Proteomes" id="UP001162480">
    <property type="component" value="Chromosome 2"/>
</dbReference>
<evidence type="ECO:0000313" key="2">
    <source>
        <dbReference type="Proteomes" id="UP001162480"/>
    </source>
</evidence>
<name>A0AA36AP72_OCTVU</name>
<evidence type="ECO:0000313" key="1">
    <source>
        <dbReference type="EMBL" id="CAI9718677.1"/>
    </source>
</evidence>
<protein>
    <submittedName>
        <fullName evidence="1">Uncharacterized protein</fullName>
    </submittedName>
</protein>
<organism evidence="1 2">
    <name type="scientific">Octopus vulgaris</name>
    <name type="common">Common octopus</name>
    <dbReference type="NCBI Taxonomy" id="6645"/>
    <lineage>
        <taxon>Eukaryota</taxon>
        <taxon>Metazoa</taxon>
        <taxon>Spiralia</taxon>
        <taxon>Lophotrochozoa</taxon>
        <taxon>Mollusca</taxon>
        <taxon>Cephalopoda</taxon>
        <taxon>Coleoidea</taxon>
        <taxon>Octopodiformes</taxon>
        <taxon>Octopoda</taxon>
        <taxon>Incirrata</taxon>
        <taxon>Octopodidae</taxon>
        <taxon>Octopus</taxon>
    </lineage>
</organism>
<dbReference type="AlphaFoldDB" id="A0AA36AP72"/>
<reference evidence="1" key="1">
    <citation type="submission" date="2023-08" db="EMBL/GenBank/DDBJ databases">
        <authorList>
            <person name="Alioto T."/>
            <person name="Alioto T."/>
            <person name="Gomez Garrido J."/>
        </authorList>
    </citation>
    <scope>NUCLEOTIDE SEQUENCE</scope>
</reference>